<dbReference type="Gene3D" id="1.10.490.10">
    <property type="entry name" value="Globins"/>
    <property type="match status" value="1"/>
</dbReference>
<proteinExistence type="predicted"/>
<dbReference type="InterPro" id="IPR012292">
    <property type="entry name" value="Globin/Proto"/>
</dbReference>
<organism evidence="1 2">
    <name type="scientific">Maritimibacter alkaliphilus HTCC2654</name>
    <dbReference type="NCBI Taxonomy" id="314271"/>
    <lineage>
        <taxon>Bacteria</taxon>
        <taxon>Pseudomonadati</taxon>
        <taxon>Pseudomonadota</taxon>
        <taxon>Alphaproteobacteria</taxon>
        <taxon>Rhodobacterales</taxon>
        <taxon>Roseobacteraceae</taxon>
        <taxon>Maritimibacter</taxon>
    </lineage>
</organism>
<dbReference type="Proteomes" id="UP000002931">
    <property type="component" value="Unassembled WGS sequence"/>
</dbReference>
<sequence>MNTETAQDMTAEDIDLLMAAFYARVRRHDVLGPIFARAIAPDDGPVWRAHEAKIAGFWRAAFQIDHSFRGSPMQAHVTNGEVRPEHFPMWLETFHAAARDVLTPEKAERFSALADRIGQGLRWGLEGVLDRQNDPGPPKLR</sequence>
<dbReference type="STRING" id="314271.RB2654_16181"/>
<evidence type="ECO:0000313" key="1">
    <source>
        <dbReference type="EMBL" id="EAQ14224.1"/>
    </source>
</evidence>
<dbReference type="eggNOG" id="COG2346">
    <property type="taxonomic scope" value="Bacteria"/>
</dbReference>
<dbReference type="CDD" id="cd08916">
    <property type="entry name" value="TrHb3_P"/>
    <property type="match status" value="1"/>
</dbReference>
<comment type="caution">
    <text evidence="1">The sequence shown here is derived from an EMBL/GenBank/DDBJ whole genome shotgun (WGS) entry which is preliminary data.</text>
</comment>
<dbReference type="InterPro" id="IPR009050">
    <property type="entry name" value="Globin-like_sf"/>
</dbReference>
<dbReference type="OrthoDB" id="25954at2"/>
<reference evidence="1 2" key="1">
    <citation type="journal article" date="2010" name="J. Bacteriol.">
        <title>Genome sequences of Pelagibaca bermudensis HTCC2601T and Maritimibacter alkaliphilus HTCC2654T, the type strains of two marine Roseobacter genera.</title>
        <authorList>
            <person name="Thrash J.C."/>
            <person name="Cho J.C."/>
            <person name="Ferriera S."/>
            <person name="Johnson J."/>
            <person name="Vergin K.L."/>
            <person name="Giovannoni S.J."/>
        </authorList>
    </citation>
    <scope>NUCLEOTIDE SEQUENCE [LARGE SCALE GENOMIC DNA]</scope>
    <source>
        <strain evidence="1 2">HTCC2654</strain>
    </source>
</reference>
<dbReference type="EMBL" id="AAMT01000002">
    <property type="protein sequence ID" value="EAQ14224.1"/>
    <property type="molecule type" value="Genomic_DNA"/>
</dbReference>
<dbReference type="SUPFAM" id="SSF46458">
    <property type="entry name" value="Globin-like"/>
    <property type="match status" value="1"/>
</dbReference>
<name>A3VB91_9RHOB</name>
<protein>
    <submittedName>
        <fullName evidence="1">Uncharacterized protein</fullName>
    </submittedName>
</protein>
<dbReference type="AlphaFoldDB" id="A3VB91"/>
<evidence type="ECO:0000313" key="2">
    <source>
        <dbReference type="Proteomes" id="UP000002931"/>
    </source>
</evidence>
<dbReference type="GO" id="GO:0020037">
    <property type="term" value="F:heme binding"/>
    <property type="evidence" value="ECO:0007669"/>
    <property type="project" value="InterPro"/>
</dbReference>
<gene>
    <name evidence="1" type="ORF">RB2654_16181</name>
</gene>
<dbReference type="RefSeq" id="WP_008333491.1">
    <property type="nucleotide sequence ID" value="NZ_CH902578.1"/>
</dbReference>
<keyword evidence="2" id="KW-1185">Reference proteome</keyword>
<dbReference type="GO" id="GO:0019825">
    <property type="term" value="F:oxygen binding"/>
    <property type="evidence" value="ECO:0007669"/>
    <property type="project" value="InterPro"/>
</dbReference>
<dbReference type="HOGENOM" id="CLU_104957_4_1_5"/>
<accession>A3VB91</accession>